<evidence type="ECO:0000313" key="1">
    <source>
        <dbReference type="EMBL" id="BAQ94427.1"/>
    </source>
</evidence>
<dbReference type="GeneID" id="55412195"/>
<protein>
    <submittedName>
        <fullName evidence="1">Uncharacterized protein</fullName>
    </submittedName>
</protein>
<reference evidence="1 2" key="1">
    <citation type="journal article" date="2013" name="PLoS Genet.">
        <title>Expanding the Marine Virosphere Using Metagenomics.</title>
        <authorList>
            <person name="Mizuno C.M."/>
            <person name="Rodriguez-Valera F."/>
            <person name="Kimes N.E."/>
            <person name="Ghai R."/>
        </authorList>
    </citation>
    <scope>NUCLEOTIDE SEQUENCE [LARGE SCALE GENOMIC DNA]</scope>
    <source>
        <strain evidence="1">UvMED-CGR-U-MedDCM-OCT-S38-C3</strain>
    </source>
</reference>
<proteinExistence type="predicted"/>
<accession>A0A6S4PD37</accession>
<organism evidence="1 2">
    <name type="scientific">uncultured phage_MedDCM-OCT-S38-C3</name>
    <dbReference type="NCBI Taxonomy" id="2740803"/>
    <lineage>
        <taxon>Viruses</taxon>
        <taxon>Duplodnaviria</taxon>
        <taxon>Heunggongvirae</taxon>
        <taxon>Uroviricota</taxon>
        <taxon>Caudoviricetes</taxon>
        <taxon>Autographivirales</taxon>
        <taxon>Stopalavirus</taxon>
        <taxon>Stopalavirus S38C3</taxon>
    </lineage>
</organism>
<dbReference type="EMBL" id="AP013548">
    <property type="protein sequence ID" value="BAQ94427.1"/>
    <property type="molecule type" value="Genomic_DNA"/>
</dbReference>
<sequence length="97" mass="10520">MPDLATELEALHATVVRTIRDRVENGSEDEDGRWKPASSDDLRLALQLLKQNAVTANLSELDQSALKSKMAGKLNFSSLKDKIVRLPAATGHPPDAA</sequence>
<keyword evidence="2" id="KW-1185">Reference proteome</keyword>
<dbReference type="KEGG" id="vg:55412195"/>
<dbReference type="RefSeq" id="YP_009777924.1">
    <property type="nucleotide sequence ID" value="NC_047707.1"/>
</dbReference>
<evidence type="ECO:0000313" key="2">
    <source>
        <dbReference type="Proteomes" id="UP000504725"/>
    </source>
</evidence>
<dbReference type="Proteomes" id="UP000504725">
    <property type="component" value="Segment"/>
</dbReference>
<name>A0A6S4PD37_9CAUD</name>